<accession>A0AAN6TTK9</accession>
<proteinExistence type="predicted"/>
<dbReference type="AlphaFoldDB" id="A0AAN6TTK9"/>
<gene>
    <name evidence="2" type="ORF">N657DRAFT_636994</name>
</gene>
<organism evidence="2 3">
    <name type="scientific">Parathielavia appendiculata</name>
    <dbReference type="NCBI Taxonomy" id="2587402"/>
    <lineage>
        <taxon>Eukaryota</taxon>
        <taxon>Fungi</taxon>
        <taxon>Dikarya</taxon>
        <taxon>Ascomycota</taxon>
        <taxon>Pezizomycotina</taxon>
        <taxon>Sordariomycetes</taxon>
        <taxon>Sordariomycetidae</taxon>
        <taxon>Sordariales</taxon>
        <taxon>Chaetomiaceae</taxon>
        <taxon>Parathielavia</taxon>
    </lineage>
</organism>
<feature type="coiled-coil region" evidence="1">
    <location>
        <begin position="76"/>
        <end position="103"/>
    </location>
</feature>
<reference evidence="2" key="2">
    <citation type="submission" date="2023-05" db="EMBL/GenBank/DDBJ databases">
        <authorList>
            <consortium name="Lawrence Berkeley National Laboratory"/>
            <person name="Steindorff A."/>
            <person name="Hensen N."/>
            <person name="Bonometti L."/>
            <person name="Westerberg I."/>
            <person name="Brannstrom I.O."/>
            <person name="Guillou S."/>
            <person name="Cros-Aarteil S."/>
            <person name="Calhoun S."/>
            <person name="Haridas S."/>
            <person name="Kuo A."/>
            <person name="Mondo S."/>
            <person name="Pangilinan J."/>
            <person name="Riley R."/>
            <person name="Labutti K."/>
            <person name="Andreopoulos B."/>
            <person name="Lipzen A."/>
            <person name="Chen C."/>
            <person name="Yanf M."/>
            <person name="Daum C."/>
            <person name="Ng V."/>
            <person name="Clum A."/>
            <person name="Ohm R."/>
            <person name="Martin F."/>
            <person name="Silar P."/>
            <person name="Natvig D."/>
            <person name="Lalanne C."/>
            <person name="Gautier V."/>
            <person name="Ament-Velasquez S.L."/>
            <person name="Kruys A."/>
            <person name="Hutchinson M.I."/>
            <person name="Powell A.J."/>
            <person name="Barry K."/>
            <person name="Miller A.N."/>
            <person name="Grigoriev I.V."/>
            <person name="Debuchy R."/>
            <person name="Gladieux P."/>
            <person name="Thoren M.H."/>
            <person name="Johannesson H."/>
        </authorList>
    </citation>
    <scope>NUCLEOTIDE SEQUENCE</scope>
    <source>
        <strain evidence="2">CBS 731.68</strain>
    </source>
</reference>
<evidence type="ECO:0000313" key="2">
    <source>
        <dbReference type="EMBL" id="KAK4119791.1"/>
    </source>
</evidence>
<reference evidence="2" key="1">
    <citation type="journal article" date="2023" name="Mol. Phylogenet. Evol.">
        <title>Genome-scale phylogeny and comparative genomics of the fungal order Sordariales.</title>
        <authorList>
            <person name="Hensen N."/>
            <person name="Bonometti L."/>
            <person name="Westerberg I."/>
            <person name="Brannstrom I.O."/>
            <person name="Guillou S."/>
            <person name="Cros-Aarteil S."/>
            <person name="Calhoun S."/>
            <person name="Haridas S."/>
            <person name="Kuo A."/>
            <person name="Mondo S."/>
            <person name="Pangilinan J."/>
            <person name="Riley R."/>
            <person name="LaButti K."/>
            <person name="Andreopoulos B."/>
            <person name="Lipzen A."/>
            <person name="Chen C."/>
            <person name="Yan M."/>
            <person name="Daum C."/>
            <person name="Ng V."/>
            <person name="Clum A."/>
            <person name="Steindorff A."/>
            <person name="Ohm R.A."/>
            <person name="Martin F."/>
            <person name="Silar P."/>
            <person name="Natvig D.O."/>
            <person name="Lalanne C."/>
            <person name="Gautier V."/>
            <person name="Ament-Velasquez S.L."/>
            <person name="Kruys A."/>
            <person name="Hutchinson M.I."/>
            <person name="Powell A.J."/>
            <person name="Barry K."/>
            <person name="Miller A.N."/>
            <person name="Grigoriev I.V."/>
            <person name="Debuchy R."/>
            <person name="Gladieux P."/>
            <person name="Hiltunen Thoren M."/>
            <person name="Johannesson H."/>
        </authorList>
    </citation>
    <scope>NUCLEOTIDE SEQUENCE</scope>
    <source>
        <strain evidence="2">CBS 731.68</strain>
    </source>
</reference>
<dbReference type="RefSeq" id="XP_062643564.1">
    <property type="nucleotide sequence ID" value="XM_062791477.1"/>
</dbReference>
<keyword evidence="1" id="KW-0175">Coiled coil</keyword>
<evidence type="ECO:0000313" key="3">
    <source>
        <dbReference type="Proteomes" id="UP001302602"/>
    </source>
</evidence>
<comment type="caution">
    <text evidence="2">The sequence shown here is derived from an EMBL/GenBank/DDBJ whole genome shotgun (WGS) entry which is preliminary data.</text>
</comment>
<name>A0AAN6TTK9_9PEZI</name>
<keyword evidence="3" id="KW-1185">Reference proteome</keyword>
<evidence type="ECO:0000256" key="1">
    <source>
        <dbReference type="SAM" id="Coils"/>
    </source>
</evidence>
<dbReference type="GeneID" id="87828246"/>
<dbReference type="EMBL" id="MU853244">
    <property type="protein sequence ID" value="KAK4119791.1"/>
    <property type="molecule type" value="Genomic_DNA"/>
</dbReference>
<sequence>MNRRPKDTISVNWPIPYGGGAKVRSHTSADSVDPHGGRNSASIAAAISNAITVAIDTAITDAVVAQVEQWAKDNQIEVENKQIQDLARNLETFKDEMGKVQAKLKAVVTEQAVRQMARNIAQAECSPVERDLKKLKEHREDELEALRFEIAGLRVDFNTDKNRLTQRLMEPTEPSRI</sequence>
<protein>
    <submittedName>
        <fullName evidence="2">Uncharacterized protein</fullName>
    </submittedName>
</protein>
<dbReference type="Proteomes" id="UP001302602">
    <property type="component" value="Unassembled WGS sequence"/>
</dbReference>